<dbReference type="EMBL" id="BBLT01000005">
    <property type="protein sequence ID" value="GAL85444.1"/>
    <property type="molecule type" value="Genomic_DNA"/>
</dbReference>
<dbReference type="OrthoDB" id="1431153at2"/>
<keyword evidence="2" id="KW-1185">Reference proteome</keyword>
<proteinExistence type="predicted"/>
<dbReference type="RefSeq" id="WP_045464149.1">
    <property type="nucleotide sequence ID" value="NZ_BBLT01000005.1"/>
</dbReference>
<accession>A0A098LG57</accession>
<evidence type="ECO:0000313" key="1">
    <source>
        <dbReference type="EMBL" id="GAL85444.1"/>
    </source>
</evidence>
<organism evidence="1 2">
    <name type="scientific">Sporocytophaga myxococcoides</name>
    <dbReference type="NCBI Taxonomy" id="153721"/>
    <lineage>
        <taxon>Bacteria</taxon>
        <taxon>Pseudomonadati</taxon>
        <taxon>Bacteroidota</taxon>
        <taxon>Cytophagia</taxon>
        <taxon>Cytophagales</taxon>
        <taxon>Cytophagaceae</taxon>
        <taxon>Sporocytophaga</taxon>
    </lineage>
</organism>
<gene>
    <name evidence="1" type="ORF">MYP_2673</name>
</gene>
<sequence length="127" mass="15266">MLENFILASDLITESEFNRIIDFILEKGDRKFYCNRFNNNPHYQFSEFDVYLNPSNDRNIVCDTTISDFNEIVFYNSSALHRYYYLRIRRGRKEDSKTISGTSNQVEVNIKDEVIRNYLKEVLRRMP</sequence>
<comment type="caution">
    <text evidence="1">The sequence shown here is derived from an EMBL/GenBank/DDBJ whole genome shotgun (WGS) entry which is preliminary data.</text>
</comment>
<dbReference type="Proteomes" id="UP000030185">
    <property type="component" value="Unassembled WGS sequence"/>
</dbReference>
<dbReference type="AlphaFoldDB" id="A0A098LG57"/>
<protein>
    <submittedName>
        <fullName evidence="1">Uncharacterized protein</fullName>
    </submittedName>
</protein>
<dbReference type="eggNOG" id="ENOG5032QDW">
    <property type="taxonomic scope" value="Bacteria"/>
</dbReference>
<evidence type="ECO:0000313" key="2">
    <source>
        <dbReference type="Proteomes" id="UP000030185"/>
    </source>
</evidence>
<reference evidence="1 2" key="1">
    <citation type="submission" date="2014-09" db="EMBL/GenBank/DDBJ databases">
        <title>Sporocytophaga myxococcoides PG-01 genome sequencing.</title>
        <authorList>
            <person name="Liu L."/>
            <person name="Gao P.J."/>
            <person name="Chen G.J."/>
            <person name="Wang L.S."/>
        </authorList>
    </citation>
    <scope>NUCLEOTIDE SEQUENCE [LARGE SCALE GENOMIC DNA]</scope>
    <source>
        <strain evidence="1 2">PG-01</strain>
    </source>
</reference>
<dbReference type="STRING" id="153721.MYP_2673"/>
<name>A0A098LG57_9BACT</name>